<comment type="caution">
    <text evidence="8">The sequence shown here is derived from an EMBL/GenBank/DDBJ whole genome shotgun (WGS) entry which is preliminary data.</text>
</comment>
<feature type="transmembrane region" description="Helical" evidence="7">
    <location>
        <begin position="182"/>
        <end position="202"/>
    </location>
</feature>
<dbReference type="AlphaFoldDB" id="A0A369UTI0"/>
<accession>A0A369UTI0</accession>
<dbReference type="RefSeq" id="WP_114844132.1">
    <property type="nucleotide sequence ID" value="NZ_JBHSPE010000001.1"/>
</dbReference>
<dbReference type="NCBIfam" id="TIGR00765">
    <property type="entry name" value="yihY_not_rbn"/>
    <property type="match status" value="1"/>
</dbReference>
<gene>
    <name evidence="8" type="ORF">DVJ77_03985</name>
</gene>
<evidence type="ECO:0000313" key="9">
    <source>
        <dbReference type="Proteomes" id="UP000253782"/>
    </source>
</evidence>
<keyword evidence="6 7" id="KW-0472">Membrane</keyword>
<keyword evidence="9" id="KW-1185">Reference proteome</keyword>
<feature type="transmembrane region" description="Helical" evidence="7">
    <location>
        <begin position="246"/>
        <end position="272"/>
    </location>
</feature>
<keyword evidence="5 7" id="KW-1133">Transmembrane helix</keyword>
<feature type="transmembrane region" description="Helical" evidence="7">
    <location>
        <begin position="140"/>
        <end position="162"/>
    </location>
</feature>
<dbReference type="InterPro" id="IPR023679">
    <property type="entry name" value="UPF0761_bac"/>
</dbReference>
<dbReference type="Pfam" id="PF03631">
    <property type="entry name" value="Virul_fac_BrkB"/>
    <property type="match status" value="1"/>
</dbReference>
<dbReference type="InterPro" id="IPR017039">
    <property type="entry name" value="Virul_fac_BrkB"/>
</dbReference>
<evidence type="ECO:0000256" key="4">
    <source>
        <dbReference type="ARBA" id="ARBA00022692"/>
    </source>
</evidence>
<evidence type="ECO:0000256" key="6">
    <source>
        <dbReference type="ARBA" id="ARBA00023136"/>
    </source>
</evidence>
<name>A0A369UTI0_9GAMM</name>
<comment type="subcellular location">
    <subcellularLocation>
        <location evidence="1 7">Cell membrane</location>
        <topology evidence="1 7">Multi-pass membrane protein</topology>
    </subcellularLocation>
</comment>
<feature type="transmembrane region" description="Helical" evidence="7">
    <location>
        <begin position="100"/>
        <end position="119"/>
    </location>
</feature>
<evidence type="ECO:0000256" key="5">
    <source>
        <dbReference type="ARBA" id="ARBA00022989"/>
    </source>
</evidence>
<comment type="similarity">
    <text evidence="7">Belongs to the UPF0761 family.</text>
</comment>
<dbReference type="OrthoDB" id="9808671at2"/>
<evidence type="ECO:0000313" key="8">
    <source>
        <dbReference type="EMBL" id="RDD83018.1"/>
    </source>
</evidence>
<dbReference type="PANTHER" id="PTHR30213">
    <property type="entry name" value="INNER MEMBRANE PROTEIN YHJD"/>
    <property type="match status" value="1"/>
</dbReference>
<evidence type="ECO:0000256" key="7">
    <source>
        <dbReference type="HAMAP-Rule" id="MF_00672"/>
    </source>
</evidence>
<keyword evidence="2 7" id="KW-1003">Cell membrane</keyword>
<sequence>MALRFNRKHYDRDRIFSFSRFAWQRFMDDKCFETAGALSYTTLVSLVPLIVAVFAMFAAFPVFAGERGTLIDFVFTNFVPAAGEKVQEALEAFANHASQLTGISILVMLFSAVSMMVSIEDRLNRIWRVHQPRGWGSRLLLYWAALTLGPILMVGGIAVASYVTALPLLHEAVGQLGLGRRLLGLLPFAVTFITLCLMYTVIPNRRVSRRDAAIGALLGALLFEIARWGFALFVRNAQTYQQIYGALAAIPIFLLWIYLSWIIVILGASIAASISAFDYQSPHEILPEGAEFLGLLVVLGHFVEAQRTGCSVDPATVRMREPYLHSASIAEYFDNLRNADLIQRGEAGGWLLSRSLDSTDLLRVYRHTNYRLPLQPEQEAAALGIQLPAELMGLLAGVGDALSVNFGTQLDHAYPPALLSPDSEEVCR</sequence>
<dbReference type="Proteomes" id="UP000253782">
    <property type="component" value="Unassembled WGS sequence"/>
</dbReference>
<protein>
    <recommendedName>
        <fullName evidence="7">UPF0761 membrane protein DVJ77_03985</fullName>
    </recommendedName>
</protein>
<dbReference type="HAMAP" id="MF_00672">
    <property type="entry name" value="UPF0761"/>
    <property type="match status" value="1"/>
</dbReference>
<dbReference type="EMBL" id="QQAH01000002">
    <property type="protein sequence ID" value="RDD83018.1"/>
    <property type="molecule type" value="Genomic_DNA"/>
</dbReference>
<feature type="transmembrane region" description="Helical" evidence="7">
    <location>
        <begin position="37"/>
        <end position="60"/>
    </location>
</feature>
<dbReference type="PANTHER" id="PTHR30213:SF0">
    <property type="entry name" value="UPF0761 MEMBRANE PROTEIN YIHY"/>
    <property type="match status" value="1"/>
</dbReference>
<reference evidence="8 9" key="1">
    <citation type="submission" date="2018-07" db="EMBL/GenBank/DDBJ databases">
        <title>Dyella tabacisoli L4-6T, whole genome shotgun sequence.</title>
        <authorList>
            <person name="Zhou X.-K."/>
            <person name="Li W.-J."/>
            <person name="Duan Y.-Q."/>
        </authorList>
    </citation>
    <scope>NUCLEOTIDE SEQUENCE [LARGE SCALE GENOMIC DNA]</scope>
    <source>
        <strain evidence="8 9">L4-6</strain>
    </source>
</reference>
<proteinExistence type="inferred from homology"/>
<feature type="transmembrane region" description="Helical" evidence="7">
    <location>
        <begin position="214"/>
        <end position="234"/>
    </location>
</feature>
<evidence type="ECO:0000256" key="3">
    <source>
        <dbReference type="ARBA" id="ARBA00022519"/>
    </source>
</evidence>
<keyword evidence="3" id="KW-0997">Cell inner membrane</keyword>
<keyword evidence="4 7" id="KW-0812">Transmembrane</keyword>
<evidence type="ECO:0000256" key="2">
    <source>
        <dbReference type="ARBA" id="ARBA00022475"/>
    </source>
</evidence>
<organism evidence="8 9">
    <name type="scientific">Dyella tabacisoli</name>
    <dbReference type="NCBI Taxonomy" id="2282381"/>
    <lineage>
        <taxon>Bacteria</taxon>
        <taxon>Pseudomonadati</taxon>
        <taxon>Pseudomonadota</taxon>
        <taxon>Gammaproteobacteria</taxon>
        <taxon>Lysobacterales</taxon>
        <taxon>Rhodanobacteraceae</taxon>
        <taxon>Dyella</taxon>
    </lineage>
</organism>
<evidence type="ECO:0000256" key="1">
    <source>
        <dbReference type="ARBA" id="ARBA00004651"/>
    </source>
</evidence>
<dbReference type="GO" id="GO:0005886">
    <property type="term" value="C:plasma membrane"/>
    <property type="evidence" value="ECO:0007669"/>
    <property type="project" value="UniProtKB-SubCell"/>
</dbReference>